<dbReference type="RefSeq" id="XP_011090399.1">
    <property type="nucleotide sequence ID" value="XM_011092097.2"/>
</dbReference>
<proteinExistence type="predicted"/>
<dbReference type="PANTHER" id="PTHR48045:SF37">
    <property type="entry name" value="UDP-GLYCOSYLTRANSFERASE 92A1-LIKE"/>
    <property type="match status" value="1"/>
</dbReference>
<dbReference type="RefSeq" id="XP_011090400.1">
    <property type="nucleotide sequence ID" value="XM_011092098.2"/>
</dbReference>
<organism evidence="2">
    <name type="scientific">Sesamum indicum</name>
    <name type="common">Oriental sesame</name>
    <name type="synonym">Sesamum orientale</name>
    <dbReference type="NCBI Taxonomy" id="4182"/>
    <lineage>
        <taxon>Eukaryota</taxon>
        <taxon>Viridiplantae</taxon>
        <taxon>Streptophyta</taxon>
        <taxon>Embryophyta</taxon>
        <taxon>Tracheophyta</taxon>
        <taxon>Spermatophyta</taxon>
        <taxon>Magnoliopsida</taxon>
        <taxon>eudicotyledons</taxon>
        <taxon>Gunneridae</taxon>
        <taxon>Pentapetalae</taxon>
        <taxon>asterids</taxon>
        <taxon>lamiids</taxon>
        <taxon>Lamiales</taxon>
        <taxon>Pedaliaceae</taxon>
        <taxon>Sesamum</taxon>
    </lineage>
</organism>
<dbReference type="KEGG" id="sind:105171084"/>
<accession>A0A6I9TU56</accession>
<sequence>MQTYAVSRNWGLLIPGHATSCWEQITANRRALLKLIQRLRNHLVVTNCALPIHSHGRAQLQHLPTQAVTQHHCGWNSVLESLKNGWPMHADQFYNTKWLVEEVGVCVEVARGTSFEIKEKDIMEKIELVMGENEKAKEIRRKACEVKEIMRDAVRDDGDYNGSSVKTMEGLFVAALQGRERVTAVSQSK</sequence>
<reference evidence="2 3" key="1">
    <citation type="submission" date="2022-04" db="UniProtKB">
        <authorList>
            <consortium name="RefSeq"/>
        </authorList>
    </citation>
    <scope>IDENTIFICATION</scope>
</reference>
<dbReference type="PANTHER" id="PTHR48045">
    <property type="entry name" value="UDP-GLYCOSYLTRANSFERASE 72B1"/>
    <property type="match status" value="1"/>
</dbReference>
<dbReference type="Gene3D" id="3.40.50.2000">
    <property type="entry name" value="Glycogen Phosphorylase B"/>
    <property type="match status" value="1"/>
</dbReference>
<dbReference type="OrthoDB" id="5835829at2759"/>
<evidence type="ECO:0000313" key="3">
    <source>
        <dbReference type="RefSeq" id="XP_011090400.1"/>
    </source>
</evidence>
<protein>
    <submittedName>
        <fullName evidence="2 3">UDP-glycosyltransferase 92A1-like</fullName>
    </submittedName>
</protein>
<gene>
    <name evidence="2 3" type="primary">LOC105171084</name>
</gene>
<dbReference type="AlphaFoldDB" id="A0A6I9TU56"/>
<evidence type="ECO:0000313" key="1">
    <source>
        <dbReference type="Proteomes" id="UP000504604"/>
    </source>
</evidence>
<keyword evidence="1" id="KW-1185">Reference proteome</keyword>
<evidence type="ECO:0000313" key="2">
    <source>
        <dbReference type="RefSeq" id="XP_011090399.1"/>
    </source>
</evidence>
<dbReference type="GeneID" id="105171084"/>
<name>A0A6I9TU56_SESIN</name>
<dbReference type="SUPFAM" id="SSF53756">
    <property type="entry name" value="UDP-Glycosyltransferase/glycogen phosphorylase"/>
    <property type="match status" value="1"/>
</dbReference>
<dbReference type="Proteomes" id="UP000504604">
    <property type="component" value="Linkage group LG9"/>
</dbReference>